<dbReference type="GO" id="GO:0051231">
    <property type="term" value="P:spindle elongation"/>
    <property type="evidence" value="ECO:0007669"/>
    <property type="project" value="TreeGrafter"/>
</dbReference>
<feature type="region of interest" description="Disordered" evidence="9">
    <location>
        <begin position="259"/>
        <end position="343"/>
    </location>
</feature>
<evidence type="ECO:0000256" key="4">
    <source>
        <dbReference type="ARBA" id="ARBA00022840"/>
    </source>
</evidence>
<dbReference type="GO" id="GO:0005874">
    <property type="term" value="C:microtubule"/>
    <property type="evidence" value="ECO:0007669"/>
    <property type="project" value="UniProtKB-KW"/>
</dbReference>
<gene>
    <name evidence="11" type="ORF">SISNIDRAFT_216693</name>
</gene>
<dbReference type="PROSITE" id="PS00411">
    <property type="entry name" value="KINESIN_MOTOR_1"/>
    <property type="match status" value="1"/>
</dbReference>
<keyword evidence="6 7" id="KW-0505">Motor protein</keyword>
<organism evidence="11 12">
    <name type="scientific">Sistotremastrum niveocremeum HHB9708</name>
    <dbReference type="NCBI Taxonomy" id="1314777"/>
    <lineage>
        <taxon>Eukaryota</taxon>
        <taxon>Fungi</taxon>
        <taxon>Dikarya</taxon>
        <taxon>Basidiomycota</taxon>
        <taxon>Agaricomycotina</taxon>
        <taxon>Agaricomycetes</taxon>
        <taxon>Sistotremastrales</taxon>
        <taxon>Sistotremastraceae</taxon>
        <taxon>Sertulicium</taxon>
        <taxon>Sertulicium niveocremeum</taxon>
    </lineage>
</organism>
<evidence type="ECO:0000259" key="10">
    <source>
        <dbReference type="PROSITE" id="PS50067"/>
    </source>
</evidence>
<evidence type="ECO:0000256" key="1">
    <source>
        <dbReference type="ARBA" id="ARBA00004496"/>
    </source>
</evidence>
<dbReference type="OrthoDB" id="3176171at2759"/>
<evidence type="ECO:0000256" key="3">
    <source>
        <dbReference type="ARBA" id="ARBA00022741"/>
    </source>
</evidence>
<reference evidence="11 12" key="1">
    <citation type="journal article" date="2016" name="Mol. Biol. Evol.">
        <title>Comparative Genomics of Early-Diverging Mushroom-Forming Fungi Provides Insights into the Origins of Lignocellulose Decay Capabilities.</title>
        <authorList>
            <person name="Nagy L.G."/>
            <person name="Riley R."/>
            <person name="Tritt A."/>
            <person name="Adam C."/>
            <person name="Daum C."/>
            <person name="Floudas D."/>
            <person name="Sun H."/>
            <person name="Yadav J.S."/>
            <person name="Pangilinan J."/>
            <person name="Larsson K.H."/>
            <person name="Matsuura K."/>
            <person name="Barry K."/>
            <person name="Labutti K."/>
            <person name="Kuo R."/>
            <person name="Ohm R.A."/>
            <person name="Bhattacharya S.S."/>
            <person name="Shirouzu T."/>
            <person name="Yoshinaga Y."/>
            <person name="Martin F.M."/>
            <person name="Grigoriev I.V."/>
            <person name="Hibbett D.S."/>
        </authorList>
    </citation>
    <scope>NUCLEOTIDE SEQUENCE [LARGE SCALE GENOMIC DNA]</scope>
    <source>
        <strain evidence="11 12">HHB9708</strain>
    </source>
</reference>
<dbReference type="SUPFAM" id="SSF52540">
    <property type="entry name" value="P-loop containing nucleoside triphosphate hydrolases"/>
    <property type="match status" value="1"/>
</dbReference>
<dbReference type="GO" id="GO:0007018">
    <property type="term" value="P:microtubule-based movement"/>
    <property type="evidence" value="ECO:0007669"/>
    <property type="project" value="InterPro"/>
</dbReference>
<evidence type="ECO:0000256" key="8">
    <source>
        <dbReference type="SAM" id="Coils"/>
    </source>
</evidence>
<feature type="region of interest" description="Disordered" evidence="9">
    <location>
        <begin position="874"/>
        <end position="933"/>
    </location>
</feature>
<dbReference type="GO" id="GO:0005524">
    <property type="term" value="F:ATP binding"/>
    <property type="evidence" value="ECO:0007669"/>
    <property type="project" value="UniProtKB-UniRule"/>
</dbReference>
<evidence type="ECO:0000256" key="2">
    <source>
        <dbReference type="ARBA" id="ARBA00022490"/>
    </source>
</evidence>
<keyword evidence="5 8" id="KW-0175">Coiled coil</keyword>
<dbReference type="Proteomes" id="UP000076722">
    <property type="component" value="Unassembled WGS sequence"/>
</dbReference>
<keyword evidence="12" id="KW-1185">Reference proteome</keyword>
<dbReference type="InterPro" id="IPR027640">
    <property type="entry name" value="Kinesin-like_fam"/>
</dbReference>
<evidence type="ECO:0000256" key="6">
    <source>
        <dbReference type="PROSITE-ProRule" id="PRU00283"/>
    </source>
</evidence>
<keyword evidence="2" id="KW-0963">Cytoplasm</keyword>
<dbReference type="Gene3D" id="3.40.850.10">
    <property type="entry name" value="Kinesin motor domain"/>
    <property type="match status" value="2"/>
</dbReference>
<dbReference type="PRINTS" id="PR00380">
    <property type="entry name" value="KINESINHEAVY"/>
</dbReference>
<dbReference type="InterPro" id="IPR036961">
    <property type="entry name" value="Kinesin_motor_dom_sf"/>
</dbReference>
<sequence>MAPATTTSVQVALRIRPSTQQDVSSIPARFQRTVIHPVSDTTVSIDAANAPAANPTASPPSATTPAQAKKQLFSFDTVLPPQSTQHNVFSSSAEPLIARFLEGFNCTILAYGQTSSGKTYTMTGEDLDADPSDPNNGMGVIPRAVSTIFSRVKQTRSEKQGAWTATIKASFVELYNEDLIDLLSSDDPSARRDVQIREDKDGHIIWGGLREVPVRSASEVMELLRQGSSIRRTNETDMNAQSSRSHAIFSLTLTQKRYTGSSLPSRSPSPAPPQGSPSRLARPGSLVSYNSPNAASRIASPTFGRPPTPSFAVAMARSQTHLRPHSSLGHSEDQRTVPSNGPGEWVTVTSKFHFVDLAGSERLKRTAAVGERVKEGISINSGLLALGNVISALGDPSKSKVTTHIPYRDSKLTRLLQDSLGGNAHTLMIACVSPAERNVAETVNTLKYANRARNIRNRVKVEEREDGWDDLEWLQTTITRLRKELKALREGQPSGNSLGVLAEESQSKASKHVRDQFIELQSEHEKLRELFTERTEELTRLRGEHGETLRSGSGGVAAATSRYEEIVGPVIEEYERTISAMEAEMKLNRAALRHTNELVTEKEEELASLSERHATTEAYVEELRSRVSKLSERESSTEAYIRDLEEKVKGFTSDSLTDSESLTTLQKELGRYKELEGTNGAYIMELEARLAKTDESVLELQQSVERAEALAERREADVRDLERRLEQMTSDEVNWRSDLERREERVRNLELEMEAWEKRKEDAGRDRERLGLLVADVEKAKKEIGDVSAPLTPVSEGGRNNLPISQEVDELSTLQASLSEIQETHKATLADLANMTDKYRDALREISDLAAQIQEVKLHNHSPAASISISDAGDRETPVVMPPPGTISRRRQPSISRSGSRDFNAEPLAPTVNGTGRRPFFRQAASAESLRAR</sequence>
<proteinExistence type="inferred from homology"/>
<feature type="domain" description="Kinesin motor" evidence="10">
    <location>
        <begin position="8"/>
        <end position="455"/>
    </location>
</feature>
<keyword evidence="4 6" id="KW-0067">ATP-binding</keyword>
<dbReference type="InterPro" id="IPR001752">
    <property type="entry name" value="Kinesin_motor_dom"/>
</dbReference>
<protein>
    <recommendedName>
        <fullName evidence="7">Kinesin-like protein</fullName>
    </recommendedName>
</protein>
<evidence type="ECO:0000256" key="7">
    <source>
        <dbReference type="RuleBase" id="RU000394"/>
    </source>
</evidence>
<accession>A0A164QVI8</accession>
<feature type="coiled-coil region" evidence="8">
    <location>
        <begin position="683"/>
        <end position="766"/>
    </location>
</feature>
<feature type="coiled-coil region" evidence="8">
    <location>
        <begin position="571"/>
        <end position="612"/>
    </location>
</feature>
<dbReference type="SMART" id="SM00129">
    <property type="entry name" value="KISc"/>
    <property type="match status" value="1"/>
</dbReference>
<dbReference type="EMBL" id="KV419424">
    <property type="protein sequence ID" value="KZS90006.1"/>
    <property type="molecule type" value="Genomic_DNA"/>
</dbReference>
<dbReference type="GO" id="GO:0008017">
    <property type="term" value="F:microtubule binding"/>
    <property type="evidence" value="ECO:0007669"/>
    <property type="project" value="InterPro"/>
</dbReference>
<dbReference type="InterPro" id="IPR019821">
    <property type="entry name" value="Kinesin_motor_CS"/>
</dbReference>
<feature type="binding site" evidence="6">
    <location>
        <begin position="112"/>
        <end position="119"/>
    </location>
    <ligand>
        <name>ATP</name>
        <dbReference type="ChEBI" id="CHEBI:30616"/>
    </ligand>
</feature>
<dbReference type="GO" id="GO:0005875">
    <property type="term" value="C:microtubule associated complex"/>
    <property type="evidence" value="ECO:0007669"/>
    <property type="project" value="TreeGrafter"/>
</dbReference>
<evidence type="ECO:0000256" key="5">
    <source>
        <dbReference type="ARBA" id="ARBA00023054"/>
    </source>
</evidence>
<comment type="subcellular location">
    <subcellularLocation>
        <location evidence="1">Cytoplasm</location>
    </subcellularLocation>
</comment>
<dbReference type="Gene3D" id="1.10.287.1490">
    <property type="match status" value="1"/>
</dbReference>
<dbReference type="PANTHER" id="PTHR47969">
    <property type="entry name" value="CHROMOSOME-ASSOCIATED KINESIN KIF4A-RELATED"/>
    <property type="match status" value="1"/>
</dbReference>
<dbReference type="Pfam" id="PF00225">
    <property type="entry name" value="Kinesin"/>
    <property type="match status" value="2"/>
</dbReference>
<dbReference type="GO" id="GO:0007052">
    <property type="term" value="P:mitotic spindle organization"/>
    <property type="evidence" value="ECO:0007669"/>
    <property type="project" value="TreeGrafter"/>
</dbReference>
<dbReference type="STRING" id="1314777.A0A164QVI8"/>
<evidence type="ECO:0000256" key="9">
    <source>
        <dbReference type="SAM" id="MobiDB-lite"/>
    </source>
</evidence>
<dbReference type="PANTHER" id="PTHR47969:SF15">
    <property type="entry name" value="CHROMOSOME-ASSOCIATED KINESIN KIF4A-RELATED"/>
    <property type="match status" value="1"/>
</dbReference>
<dbReference type="PROSITE" id="PS50067">
    <property type="entry name" value="KINESIN_MOTOR_2"/>
    <property type="match status" value="1"/>
</dbReference>
<dbReference type="InterPro" id="IPR027417">
    <property type="entry name" value="P-loop_NTPase"/>
</dbReference>
<comment type="similarity">
    <text evidence="6 7">Belongs to the TRAFAC class myosin-kinesin ATPase superfamily. Kinesin family.</text>
</comment>
<name>A0A164QVI8_9AGAM</name>
<evidence type="ECO:0000313" key="12">
    <source>
        <dbReference type="Proteomes" id="UP000076722"/>
    </source>
</evidence>
<dbReference type="AlphaFoldDB" id="A0A164QVI8"/>
<evidence type="ECO:0000313" key="11">
    <source>
        <dbReference type="EMBL" id="KZS90006.1"/>
    </source>
</evidence>
<dbReference type="GO" id="GO:0003777">
    <property type="term" value="F:microtubule motor activity"/>
    <property type="evidence" value="ECO:0007669"/>
    <property type="project" value="InterPro"/>
</dbReference>
<dbReference type="GO" id="GO:0005737">
    <property type="term" value="C:cytoplasm"/>
    <property type="evidence" value="ECO:0007669"/>
    <property type="project" value="UniProtKB-SubCell"/>
</dbReference>
<keyword evidence="3 6" id="KW-0547">Nucleotide-binding</keyword>
<feature type="coiled-coil region" evidence="8">
    <location>
        <begin position="832"/>
        <end position="859"/>
    </location>
</feature>
<keyword evidence="7" id="KW-0493">Microtubule</keyword>